<proteinExistence type="predicted"/>
<comment type="caution">
    <text evidence="1">The sequence shown here is derived from an EMBL/GenBank/DDBJ whole genome shotgun (WGS) entry which is preliminary data.</text>
</comment>
<evidence type="ECO:0000313" key="1">
    <source>
        <dbReference type="EMBL" id="KAF5810462.1"/>
    </source>
</evidence>
<dbReference type="EMBL" id="MNCJ02000319">
    <property type="protein sequence ID" value="KAF5810462.1"/>
    <property type="molecule type" value="Genomic_DNA"/>
</dbReference>
<dbReference type="AlphaFoldDB" id="A0A9K3J8K8"/>
<name>A0A9K3J8K8_HELAN</name>
<dbReference type="Proteomes" id="UP000215914">
    <property type="component" value="Unassembled WGS sequence"/>
</dbReference>
<sequence length="51" mass="5805">MAVPFHLKEGPHWSLLGQTNMSCAWFTNEVLVTLSEGYKPDPLEYYAPTAY</sequence>
<dbReference type="Gramene" id="mRNA:HanXRQr2_Chr04g0169691">
    <property type="protein sequence ID" value="mRNA:HanXRQr2_Chr04g0169691"/>
    <property type="gene ID" value="HanXRQr2_Chr04g0169691"/>
</dbReference>
<evidence type="ECO:0000313" key="2">
    <source>
        <dbReference type="Proteomes" id="UP000215914"/>
    </source>
</evidence>
<reference evidence="1" key="1">
    <citation type="journal article" date="2017" name="Nature">
        <title>The sunflower genome provides insights into oil metabolism, flowering and Asterid evolution.</title>
        <authorList>
            <person name="Badouin H."/>
            <person name="Gouzy J."/>
            <person name="Grassa C.J."/>
            <person name="Murat F."/>
            <person name="Staton S.E."/>
            <person name="Cottret L."/>
            <person name="Lelandais-Briere C."/>
            <person name="Owens G.L."/>
            <person name="Carrere S."/>
            <person name="Mayjonade B."/>
            <person name="Legrand L."/>
            <person name="Gill N."/>
            <person name="Kane N.C."/>
            <person name="Bowers J.E."/>
            <person name="Hubner S."/>
            <person name="Bellec A."/>
            <person name="Berard A."/>
            <person name="Berges H."/>
            <person name="Blanchet N."/>
            <person name="Boniface M.C."/>
            <person name="Brunel D."/>
            <person name="Catrice O."/>
            <person name="Chaidir N."/>
            <person name="Claudel C."/>
            <person name="Donnadieu C."/>
            <person name="Faraut T."/>
            <person name="Fievet G."/>
            <person name="Helmstetter N."/>
            <person name="King M."/>
            <person name="Knapp S.J."/>
            <person name="Lai Z."/>
            <person name="Le Paslier M.C."/>
            <person name="Lippi Y."/>
            <person name="Lorenzon L."/>
            <person name="Mandel J.R."/>
            <person name="Marage G."/>
            <person name="Marchand G."/>
            <person name="Marquand E."/>
            <person name="Bret-Mestries E."/>
            <person name="Morien E."/>
            <person name="Nambeesan S."/>
            <person name="Nguyen T."/>
            <person name="Pegot-Espagnet P."/>
            <person name="Pouilly N."/>
            <person name="Raftis F."/>
            <person name="Sallet E."/>
            <person name="Schiex T."/>
            <person name="Thomas J."/>
            <person name="Vandecasteele C."/>
            <person name="Vares D."/>
            <person name="Vear F."/>
            <person name="Vautrin S."/>
            <person name="Crespi M."/>
            <person name="Mangin B."/>
            <person name="Burke J.M."/>
            <person name="Salse J."/>
            <person name="Munos S."/>
            <person name="Vincourt P."/>
            <person name="Rieseberg L.H."/>
            <person name="Langlade N.B."/>
        </authorList>
    </citation>
    <scope>NUCLEOTIDE SEQUENCE</scope>
    <source>
        <tissue evidence="1">Leaves</tissue>
    </source>
</reference>
<protein>
    <submittedName>
        <fullName evidence="1">Uncharacterized protein</fullName>
    </submittedName>
</protein>
<gene>
    <name evidence="1" type="ORF">HanXRQr2_Chr04g0169691</name>
</gene>
<accession>A0A9K3J8K8</accession>
<keyword evidence="2" id="KW-1185">Reference proteome</keyword>
<organism evidence="1 2">
    <name type="scientific">Helianthus annuus</name>
    <name type="common">Common sunflower</name>
    <dbReference type="NCBI Taxonomy" id="4232"/>
    <lineage>
        <taxon>Eukaryota</taxon>
        <taxon>Viridiplantae</taxon>
        <taxon>Streptophyta</taxon>
        <taxon>Embryophyta</taxon>
        <taxon>Tracheophyta</taxon>
        <taxon>Spermatophyta</taxon>
        <taxon>Magnoliopsida</taxon>
        <taxon>eudicotyledons</taxon>
        <taxon>Gunneridae</taxon>
        <taxon>Pentapetalae</taxon>
        <taxon>asterids</taxon>
        <taxon>campanulids</taxon>
        <taxon>Asterales</taxon>
        <taxon>Asteraceae</taxon>
        <taxon>Asteroideae</taxon>
        <taxon>Heliantheae alliance</taxon>
        <taxon>Heliantheae</taxon>
        <taxon>Helianthus</taxon>
    </lineage>
</organism>
<reference evidence="1" key="2">
    <citation type="submission" date="2020-06" db="EMBL/GenBank/DDBJ databases">
        <title>Helianthus annuus Genome sequencing and assembly Release 2.</title>
        <authorList>
            <person name="Gouzy J."/>
            <person name="Langlade N."/>
            <person name="Munos S."/>
        </authorList>
    </citation>
    <scope>NUCLEOTIDE SEQUENCE</scope>
    <source>
        <tissue evidence="1">Leaves</tissue>
    </source>
</reference>